<accession>A0A0W0ZSA6</accession>
<proteinExistence type="predicted"/>
<sequence length="150" mass="16934">MMHRTLKQKKHFWLGLIASVLMVCGYSQVFANPTEEQTEVIPKTIPAIWQAVDKHAASIEKAITDNQLTSIHEHAFAIRDLVNALPALSKDLSEEQKKTLQNNLSYVDQLATRLDKTGDNKDKEGTQTNWQKLQKVLAQLRALYTPVAPN</sequence>
<name>A0A0W0ZSA6_9GAMM</name>
<comment type="caution">
    <text evidence="2">The sequence shown here is derived from an EMBL/GenBank/DDBJ whole genome shotgun (WGS) entry which is preliminary data.</text>
</comment>
<gene>
    <name evidence="2" type="primary">cecA_1</name>
    <name evidence="2" type="ORF">Lste_0051</name>
</gene>
<dbReference type="Proteomes" id="UP000054926">
    <property type="component" value="Unassembled WGS sequence"/>
</dbReference>
<dbReference type="STRING" id="947033.Lste_0051"/>
<feature type="signal peptide" evidence="1">
    <location>
        <begin position="1"/>
        <end position="31"/>
    </location>
</feature>
<organism evidence="2 3">
    <name type="scientific">Legionella steelei</name>
    <dbReference type="NCBI Taxonomy" id="947033"/>
    <lineage>
        <taxon>Bacteria</taxon>
        <taxon>Pseudomonadati</taxon>
        <taxon>Pseudomonadota</taxon>
        <taxon>Gammaproteobacteria</taxon>
        <taxon>Legionellales</taxon>
        <taxon>Legionellaceae</taxon>
        <taxon>Legionella</taxon>
    </lineage>
</organism>
<protein>
    <submittedName>
        <fullName evidence="2">Chemiosmotic efflux system C protein A</fullName>
    </submittedName>
</protein>
<dbReference type="PATRIC" id="fig|947033.5.peg.55"/>
<keyword evidence="1" id="KW-0732">Signal</keyword>
<dbReference type="EMBL" id="LNYY01000001">
    <property type="protein sequence ID" value="KTD71766.1"/>
    <property type="molecule type" value="Genomic_DNA"/>
</dbReference>
<evidence type="ECO:0000313" key="3">
    <source>
        <dbReference type="Proteomes" id="UP000054926"/>
    </source>
</evidence>
<evidence type="ECO:0000256" key="1">
    <source>
        <dbReference type="SAM" id="SignalP"/>
    </source>
</evidence>
<dbReference type="AlphaFoldDB" id="A0A0W0ZSA6"/>
<reference evidence="2 3" key="1">
    <citation type="submission" date="2015-11" db="EMBL/GenBank/DDBJ databases">
        <title>Genomic analysis of 38 Legionella species identifies large and diverse effector repertoires.</title>
        <authorList>
            <person name="Burstein D."/>
            <person name="Amaro F."/>
            <person name="Zusman T."/>
            <person name="Lifshitz Z."/>
            <person name="Cohen O."/>
            <person name="Gilbert J.A."/>
            <person name="Pupko T."/>
            <person name="Shuman H.A."/>
            <person name="Segal G."/>
        </authorList>
    </citation>
    <scope>NUCLEOTIDE SEQUENCE [LARGE SCALE GENOMIC DNA]</scope>
    <source>
        <strain evidence="2 3">IMVS3376</strain>
    </source>
</reference>
<keyword evidence="3" id="KW-1185">Reference proteome</keyword>
<feature type="chain" id="PRO_5006918995" evidence="1">
    <location>
        <begin position="32"/>
        <end position="150"/>
    </location>
</feature>
<evidence type="ECO:0000313" key="2">
    <source>
        <dbReference type="EMBL" id="KTD71766.1"/>
    </source>
</evidence>
<dbReference type="RefSeq" id="WP_058509075.1">
    <property type="nucleotide sequence ID" value="NZ_LNYY01000001.1"/>
</dbReference>
<dbReference type="OrthoDB" id="5647320at2"/>